<evidence type="ECO:0000313" key="3">
    <source>
        <dbReference type="EMBL" id="BAD22113.1"/>
    </source>
</evidence>
<dbReference type="AlphaFoldDB" id="Q6K5L2"/>
<sequence>MPNTRQSFLFELTALQCHEHGHIHHLLTSTTSPWLDELLRLMYRASSRSHVAGTLIELPRCHWARQATDNVNLEAVAQSSTAVGSKQAAVGASTQQRRAAGSSMVASGGEPTLGGVGRSVVDDSTGASNGEQLRAQQQ</sequence>
<reference evidence="3" key="2">
    <citation type="submission" date="2002-05" db="EMBL/GenBank/DDBJ databases">
        <title>Oryza sativa nipponbare(GA3) genomic DNA, chromosome 2, PAC clone:P0677G01.</title>
        <authorList>
            <person name="Sasaki T."/>
            <person name="Matsumoto T."/>
            <person name="Katayose Y."/>
        </authorList>
    </citation>
    <scope>NUCLEOTIDE SEQUENCE</scope>
</reference>
<reference evidence="4" key="3">
    <citation type="journal article" date="2005" name="Nature">
        <title>The map-based sequence of the rice genome.</title>
        <authorList>
            <consortium name="International rice genome sequencing project (IRGSP)"/>
            <person name="Matsumoto T."/>
            <person name="Wu J."/>
            <person name="Kanamori H."/>
            <person name="Katayose Y."/>
            <person name="Fujisawa M."/>
            <person name="Namiki N."/>
            <person name="Mizuno H."/>
            <person name="Yamamoto K."/>
            <person name="Antonio B.A."/>
            <person name="Baba T."/>
            <person name="Sakata K."/>
            <person name="Nagamura Y."/>
            <person name="Aoki H."/>
            <person name="Arikawa K."/>
            <person name="Arita K."/>
            <person name="Bito T."/>
            <person name="Chiden Y."/>
            <person name="Fujitsuka N."/>
            <person name="Fukunaka R."/>
            <person name="Hamada M."/>
            <person name="Harada C."/>
            <person name="Hayashi A."/>
            <person name="Hijishita S."/>
            <person name="Honda M."/>
            <person name="Hosokawa S."/>
            <person name="Ichikawa Y."/>
            <person name="Idonuma A."/>
            <person name="Iijima M."/>
            <person name="Ikeda M."/>
            <person name="Ikeno M."/>
            <person name="Ito K."/>
            <person name="Ito S."/>
            <person name="Ito T."/>
            <person name="Ito Y."/>
            <person name="Ito Y."/>
            <person name="Iwabuchi A."/>
            <person name="Kamiya K."/>
            <person name="Karasawa W."/>
            <person name="Kurita K."/>
            <person name="Katagiri S."/>
            <person name="Kikuta A."/>
            <person name="Kobayashi H."/>
            <person name="Kobayashi N."/>
            <person name="Machita K."/>
            <person name="Maehara T."/>
            <person name="Masukawa M."/>
            <person name="Mizubayashi T."/>
            <person name="Mukai Y."/>
            <person name="Nagasaki H."/>
            <person name="Nagata Y."/>
            <person name="Naito S."/>
            <person name="Nakashima M."/>
            <person name="Nakama Y."/>
            <person name="Nakamichi Y."/>
            <person name="Nakamura M."/>
            <person name="Meguro A."/>
            <person name="Negishi M."/>
            <person name="Ohta I."/>
            <person name="Ohta T."/>
            <person name="Okamoto M."/>
            <person name="Ono N."/>
            <person name="Saji S."/>
            <person name="Sakaguchi M."/>
            <person name="Sakai K."/>
            <person name="Shibata M."/>
            <person name="Shimokawa T."/>
            <person name="Song J."/>
            <person name="Takazaki Y."/>
            <person name="Terasawa K."/>
            <person name="Tsugane M."/>
            <person name="Tsuji K."/>
            <person name="Ueda S."/>
            <person name="Waki K."/>
            <person name="Yamagata H."/>
            <person name="Yamamoto M."/>
            <person name="Yamamoto S."/>
            <person name="Yamane H."/>
            <person name="Yoshiki S."/>
            <person name="Yoshihara R."/>
            <person name="Yukawa K."/>
            <person name="Zhong H."/>
            <person name="Yano M."/>
            <person name="Yuan Q."/>
            <person name="Ouyang S."/>
            <person name="Liu J."/>
            <person name="Jones K.M."/>
            <person name="Gansberger K."/>
            <person name="Moffat K."/>
            <person name="Hill J."/>
            <person name="Bera J."/>
            <person name="Fadrosh D."/>
            <person name="Jin S."/>
            <person name="Johri S."/>
            <person name="Kim M."/>
            <person name="Overton L."/>
            <person name="Reardon M."/>
            <person name="Tsitrin T."/>
            <person name="Vuong H."/>
            <person name="Weaver B."/>
            <person name="Ciecko A."/>
            <person name="Tallon L."/>
            <person name="Jackson J."/>
            <person name="Pai G."/>
            <person name="Aken S.V."/>
            <person name="Utterback T."/>
            <person name="Reidmuller S."/>
            <person name="Feldblyum T."/>
            <person name="Hsiao J."/>
            <person name="Zismann V."/>
            <person name="Iobst S."/>
            <person name="de Vazeille A.R."/>
            <person name="Buell C.R."/>
            <person name="Ying K."/>
            <person name="Li Y."/>
            <person name="Lu T."/>
            <person name="Huang Y."/>
            <person name="Zhao Q."/>
            <person name="Feng Q."/>
            <person name="Zhang L."/>
            <person name="Zhu J."/>
            <person name="Weng Q."/>
            <person name="Mu J."/>
            <person name="Lu Y."/>
            <person name="Fan D."/>
            <person name="Liu Y."/>
            <person name="Guan J."/>
            <person name="Zhang Y."/>
            <person name="Yu S."/>
            <person name="Liu X."/>
            <person name="Zhang Y."/>
            <person name="Hong G."/>
            <person name="Han B."/>
            <person name="Choisne N."/>
            <person name="Demange N."/>
            <person name="Orjeda G."/>
            <person name="Samain S."/>
            <person name="Cattolico L."/>
            <person name="Pelletier E."/>
            <person name="Couloux A."/>
            <person name="Segurens B."/>
            <person name="Wincker P."/>
            <person name="D'Hont A."/>
            <person name="Scarpelli C."/>
            <person name="Weissenbach J."/>
            <person name="Salanoubat M."/>
            <person name="Quetier F."/>
            <person name="Yu Y."/>
            <person name="Kim H.R."/>
            <person name="Rambo T."/>
            <person name="Currie J."/>
            <person name="Collura K."/>
            <person name="Luo M."/>
            <person name="Yang T."/>
            <person name="Ammiraju J.S.S."/>
            <person name="Engler F."/>
            <person name="Soderlund C."/>
            <person name="Wing R.A."/>
            <person name="Palmer L.E."/>
            <person name="de la Bastide M."/>
            <person name="Spiegel L."/>
            <person name="Nascimento L."/>
            <person name="Zutavern T."/>
            <person name="O'Shaughnessy A."/>
            <person name="Dike S."/>
            <person name="Dedhia N."/>
            <person name="Preston R."/>
            <person name="Balija V."/>
            <person name="McCombie W.R."/>
            <person name="Chow T."/>
            <person name="Chen H."/>
            <person name="Chung M."/>
            <person name="Chen C."/>
            <person name="Shaw J."/>
            <person name="Wu H."/>
            <person name="Hsiao K."/>
            <person name="Chao Y."/>
            <person name="Chu M."/>
            <person name="Cheng C."/>
            <person name="Hour A."/>
            <person name="Lee P."/>
            <person name="Lin S."/>
            <person name="Lin Y."/>
            <person name="Liou J."/>
            <person name="Liu S."/>
            <person name="Hsing Y."/>
            <person name="Raghuvanshi S."/>
            <person name="Mohanty A."/>
            <person name="Bharti A.K."/>
            <person name="Gaur A."/>
            <person name="Gupta V."/>
            <person name="Kumar D."/>
            <person name="Ravi V."/>
            <person name="Vij S."/>
            <person name="Kapur A."/>
            <person name="Khurana P."/>
            <person name="Khurana P."/>
            <person name="Khurana J.P."/>
            <person name="Tyagi A.K."/>
            <person name="Gaikwad K."/>
            <person name="Singh A."/>
            <person name="Dalal V."/>
            <person name="Srivastava S."/>
            <person name="Dixit A."/>
            <person name="Pal A.K."/>
            <person name="Ghazi I.A."/>
            <person name="Yadav M."/>
            <person name="Pandit A."/>
            <person name="Bhargava A."/>
            <person name="Sureshbabu K."/>
            <person name="Batra K."/>
            <person name="Sharma T.R."/>
            <person name="Mohapatra T."/>
            <person name="Singh N.K."/>
            <person name="Messing J."/>
            <person name="Nelson A.B."/>
            <person name="Fuks G."/>
            <person name="Kavchok S."/>
            <person name="Keizer G."/>
            <person name="Linton E."/>
            <person name="Llaca V."/>
            <person name="Song R."/>
            <person name="Tanyolac B."/>
            <person name="Young S."/>
            <person name="Ho-Il K."/>
            <person name="Hahn J.H."/>
            <person name="Sangsakoo G."/>
            <person name="Vanavichit A."/>
            <person name="de Mattos Luiz.A.T."/>
            <person name="Zimmer P.D."/>
            <person name="Malone G."/>
            <person name="Dellagostin O."/>
            <person name="de Oliveira A.C."/>
            <person name="Bevan M."/>
            <person name="Bancroft I."/>
            <person name="Minx P."/>
            <person name="Cordum H."/>
            <person name="Wilson R."/>
            <person name="Cheng Z."/>
            <person name="Jin W."/>
            <person name="Jiang J."/>
            <person name="Leong S.A."/>
            <person name="Iwama H."/>
            <person name="Gojobori T."/>
            <person name="Itoh T."/>
            <person name="Niimura Y."/>
            <person name="Fujii Y."/>
            <person name="Habara T."/>
            <person name="Sakai H."/>
            <person name="Sato Y."/>
            <person name="Wilson G."/>
            <person name="Kumar K."/>
            <person name="McCouch S."/>
            <person name="Juretic N."/>
            <person name="Hoen D."/>
            <person name="Wright S."/>
            <person name="Bruskiewich R."/>
            <person name="Bureau T."/>
            <person name="Miyao A."/>
            <person name="Hirochika H."/>
            <person name="Nishikawa T."/>
            <person name="Kadowaki K."/>
            <person name="Sugiura M."/>
            <person name="Burr B."/>
            <person name="Sasaki T."/>
        </authorList>
    </citation>
    <scope>NUCLEOTIDE SEQUENCE [LARGE SCALE GENOMIC DNA]</scope>
    <source>
        <strain evidence="4">cv. Nipponbare</strain>
    </source>
</reference>
<protein>
    <submittedName>
        <fullName evidence="3">Uncharacterized protein</fullName>
    </submittedName>
</protein>
<evidence type="ECO:0000313" key="4">
    <source>
        <dbReference type="Proteomes" id="UP000000763"/>
    </source>
</evidence>
<dbReference type="EMBL" id="AP004837">
    <property type="protein sequence ID" value="BAD21858.1"/>
    <property type="molecule type" value="Genomic_DNA"/>
</dbReference>
<name>Q6K5L2_ORYSJ</name>
<feature type="region of interest" description="Disordered" evidence="1">
    <location>
        <begin position="84"/>
        <end position="138"/>
    </location>
</feature>
<reference evidence="2" key="1">
    <citation type="submission" date="2002-03" db="EMBL/GenBank/DDBJ databases">
        <title>Oryza sativa nipponbare(GA3) genomic DNA, chromosome 2, PAC clone:P0483C08.</title>
        <authorList>
            <person name="Sasaki T."/>
            <person name="Matsumoto T."/>
            <person name="Yamamoto K."/>
        </authorList>
    </citation>
    <scope>NUCLEOTIDE SEQUENCE</scope>
</reference>
<evidence type="ECO:0000256" key="1">
    <source>
        <dbReference type="SAM" id="MobiDB-lite"/>
    </source>
</evidence>
<proteinExistence type="predicted"/>
<feature type="compositionally biased region" description="Polar residues" evidence="1">
    <location>
        <begin position="125"/>
        <end position="138"/>
    </location>
</feature>
<gene>
    <name evidence="2" type="ORF">P0483C08.21</name>
    <name evidence="3" type="ORF">P0677G01.45</name>
</gene>
<evidence type="ECO:0000313" key="2">
    <source>
        <dbReference type="EMBL" id="BAD21858.1"/>
    </source>
</evidence>
<dbReference type="Proteomes" id="UP000000763">
    <property type="component" value="Chromosome 2"/>
</dbReference>
<accession>Q6K5L2</accession>
<organism evidence="3 4">
    <name type="scientific">Oryza sativa subsp. japonica</name>
    <name type="common">Rice</name>
    <dbReference type="NCBI Taxonomy" id="39947"/>
    <lineage>
        <taxon>Eukaryota</taxon>
        <taxon>Viridiplantae</taxon>
        <taxon>Streptophyta</taxon>
        <taxon>Embryophyta</taxon>
        <taxon>Tracheophyta</taxon>
        <taxon>Spermatophyta</taxon>
        <taxon>Magnoliopsida</taxon>
        <taxon>Liliopsida</taxon>
        <taxon>Poales</taxon>
        <taxon>Poaceae</taxon>
        <taxon>BOP clade</taxon>
        <taxon>Oryzoideae</taxon>
        <taxon>Oryzeae</taxon>
        <taxon>Oryzinae</taxon>
        <taxon>Oryza</taxon>
        <taxon>Oryza sativa</taxon>
    </lineage>
</organism>
<dbReference type="EMBL" id="AP005322">
    <property type="protein sequence ID" value="BAD22113.1"/>
    <property type="molecule type" value="Genomic_DNA"/>
</dbReference>
<reference evidence="4" key="4">
    <citation type="journal article" date="2008" name="Nucleic Acids Res.">
        <title>The rice annotation project database (RAP-DB): 2008 update.</title>
        <authorList>
            <consortium name="The rice annotation project (RAP)"/>
        </authorList>
    </citation>
    <scope>GENOME REANNOTATION</scope>
    <source>
        <strain evidence="4">cv. Nipponbare</strain>
    </source>
</reference>